<evidence type="ECO:0000259" key="2">
    <source>
        <dbReference type="Pfam" id="PF14242"/>
    </source>
</evidence>
<gene>
    <name evidence="3" type="ORF">COV85_01875</name>
</gene>
<evidence type="ECO:0000313" key="4">
    <source>
        <dbReference type="Proteomes" id="UP000231550"/>
    </source>
</evidence>
<dbReference type="Pfam" id="PF14242">
    <property type="entry name" value="DUF4342"/>
    <property type="match status" value="1"/>
</dbReference>
<dbReference type="InterPro" id="IPR025642">
    <property type="entry name" value="DUF4342"/>
</dbReference>
<evidence type="ECO:0000256" key="1">
    <source>
        <dbReference type="SAM" id="Phobius"/>
    </source>
</evidence>
<protein>
    <recommendedName>
        <fullName evidence="2">DUF4342 domain-containing protein</fullName>
    </recommendedName>
</protein>
<evidence type="ECO:0000313" key="3">
    <source>
        <dbReference type="EMBL" id="PIQ74477.1"/>
    </source>
</evidence>
<keyword evidence="1" id="KW-1133">Transmembrane helix</keyword>
<reference evidence="3 4" key="1">
    <citation type="submission" date="2017-09" db="EMBL/GenBank/DDBJ databases">
        <title>Depth-based differentiation of microbial function through sediment-hosted aquifers and enrichment of novel symbionts in the deep terrestrial subsurface.</title>
        <authorList>
            <person name="Probst A.J."/>
            <person name="Ladd B."/>
            <person name="Jarett J.K."/>
            <person name="Geller-Mcgrath D.E."/>
            <person name="Sieber C.M."/>
            <person name="Emerson J.B."/>
            <person name="Anantharaman K."/>
            <person name="Thomas B.C."/>
            <person name="Malmstrom R."/>
            <person name="Stieglmeier M."/>
            <person name="Klingl A."/>
            <person name="Woyke T."/>
            <person name="Ryan C.M."/>
            <person name="Banfield J.F."/>
        </authorList>
    </citation>
    <scope>NUCLEOTIDE SEQUENCE [LARGE SCALE GENOMIC DNA]</scope>
    <source>
        <strain evidence="3">CG11_big_fil_rev_8_21_14_0_20_44_10</strain>
    </source>
</reference>
<dbReference type="EMBL" id="PCVN01000048">
    <property type="protein sequence ID" value="PIQ74477.1"/>
    <property type="molecule type" value="Genomic_DNA"/>
</dbReference>
<keyword evidence="1" id="KW-0812">Transmembrane</keyword>
<organism evidence="3 4">
    <name type="scientific">Candidatus Portnoybacteria bacterium CG11_big_fil_rev_8_21_14_0_20_44_10</name>
    <dbReference type="NCBI Taxonomy" id="1974818"/>
    <lineage>
        <taxon>Bacteria</taxon>
        <taxon>Candidatus Portnoyibacteriota</taxon>
    </lineage>
</organism>
<accession>A0A2H0KQU3</accession>
<comment type="caution">
    <text evidence="3">The sequence shown here is derived from an EMBL/GenBank/DDBJ whole genome shotgun (WGS) entry which is preliminary data.</text>
</comment>
<name>A0A2H0KQU3_9BACT</name>
<dbReference type="Proteomes" id="UP000231550">
    <property type="component" value="Unassembled WGS sequence"/>
</dbReference>
<proteinExistence type="predicted"/>
<sequence>MENENIKKEEFRVSGEDVVAKVKEIVREGHARRIIIENEKGEELLVIPLTIAVVGTVLAPVLAAVGVLAAFLTKCTIVVEKK</sequence>
<keyword evidence="1" id="KW-0472">Membrane</keyword>
<feature type="domain" description="DUF4342" evidence="2">
    <location>
        <begin position="6"/>
        <end position="81"/>
    </location>
</feature>
<dbReference type="AlphaFoldDB" id="A0A2H0KQU3"/>
<feature type="transmembrane region" description="Helical" evidence="1">
    <location>
        <begin position="45"/>
        <end position="72"/>
    </location>
</feature>